<dbReference type="Proteomes" id="UP001142055">
    <property type="component" value="Chromosome 1"/>
</dbReference>
<accession>A0A9Q0MFX7</accession>
<dbReference type="InterPro" id="IPR034596">
    <property type="entry name" value="Ribosomal_mL52"/>
</dbReference>
<dbReference type="GO" id="GO:0032543">
    <property type="term" value="P:mitochondrial translation"/>
    <property type="evidence" value="ECO:0007669"/>
    <property type="project" value="InterPro"/>
</dbReference>
<evidence type="ECO:0000313" key="2">
    <source>
        <dbReference type="EMBL" id="KAJ6224824.1"/>
    </source>
</evidence>
<keyword evidence="3" id="KW-1185">Reference proteome</keyword>
<evidence type="ECO:0008006" key="4">
    <source>
        <dbReference type="Google" id="ProtNLM"/>
    </source>
</evidence>
<feature type="compositionally biased region" description="Basic and acidic residues" evidence="1">
    <location>
        <begin position="1"/>
        <end position="20"/>
    </location>
</feature>
<dbReference type="AlphaFoldDB" id="A0A9Q0MFX7"/>
<proteinExistence type="predicted"/>
<dbReference type="GO" id="GO:0005762">
    <property type="term" value="C:mitochondrial large ribosomal subunit"/>
    <property type="evidence" value="ECO:0007669"/>
    <property type="project" value="InterPro"/>
</dbReference>
<sequence length="70" mass="8500">MITSKEWREKHNRPKDRLSDMPDWSYTDGRGFGPPSVAQKKRYIRDQELAKEMIRRFKDLKKQKTLISIY</sequence>
<comment type="caution">
    <text evidence="2">The sequence shown here is derived from an EMBL/GenBank/DDBJ whole genome shotgun (WGS) entry which is preliminary data.</text>
</comment>
<name>A0A9Q0MFX7_BLOTA</name>
<reference evidence="2" key="1">
    <citation type="submission" date="2022-12" db="EMBL/GenBank/DDBJ databases">
        <title>Genome assemblies of Blomia tropicalis.</title>
        <authorList>
            <person name="Cui Y."/>
        </authorList>
    </citation>
    <scope>NUCLEOTIDE SEQUENCE</scope>
    <source>
        <tissue evidence="2">Adult mites</tissue>
    </source>
</reference>
<evidence type="ECO:0000256" key="1">
    <source>
        <dbReference type="SAM" id="MobiDB-lite"/>
    </source>
</evidence>
<evidence type="ECO:0000313" key="3">
    <source>
        <dbReference type="Proteomes" id="UP001142055"/>
    </source>
</evidence>
<dbReference type="OMA" id="MITSKEW"/>
<dbReference type="EMBL" id="JAPWDV010000001">
    <property type="protein sequence ID" value="KAJ6224824.1"/>
    <property type="molecule type" value="Genomic_DNA"/>
</dbReference>
<feature type="region of interest" description="Disordered" evidence="1">
    <location>
        <begin position="1"/>
        <end position="39"/>
    </location>
</feature>
<organism evidence="2 3">
    <name type="scientific">Blomia tropicalis</name>
    <name type="common">Mite</name>
    <dbReference type="NCBI Taxonomy" id="40697"/>
    <lineage>
        <taxon>Eukaryota</taxon>
        <taxon>Metazoa</taxon>
        <taxon>Ecdysozoa</taxon>
        <taxon>Arthropoda</taxon>
        <taxon>Chelicerata</taxon>
        <taxon>Arachnida</taxon>
        <taxon>Acari</taxon>
        <taxon>Acariformes</taxon>
        <taxon>Sarcoptiformes</taxon>
        <taxon>Astigmata</taxon>
        <taxon>Glycyphagoidea</taxon>
        <taxon>Echimyopodidae</taxon>
        <taxon>Blomia</taxon>
    </lineage>
</organism>
<gene>
    <name evidence="2" type="ORF">RDWZM_003369</name>
</gene>
<dbReference type="Pfam" id="PF18699">
    <property type="entry name" value="MRPL52"/>
    <property type="match status" value="1"/>
</dbReference>
<protein>
    <recommendedName>
        <fullName evidence="4">39S ribosomal protein L52, mitochondrial</fullName>
    </recommendedName>
</protein>
<dbReference type="GO" id="GO:0003735">
    <property type="term" value="F:structural constituent of ribosome"/>
    <property type="evidence" value="ECO:0007669"/>
    <property type="project" value="InterPro"/>
</dbReference>